<gene>
    <name evidence="1" type="ORF">KVT40_003911</name>
</gene>
<dbReference type="InterPro" id="IPR010828">
    <property type="entry name" value="Atf2/Sli1-like"/>
</dbReference>
<accession>A0A8K0L4J2</accession>
<dbReference type="EMBL" id="JAESVG020000004">
    <property type="protein sequence ID" value="KAG8628038.1"/>
    <property type="molecule type" value="Genomic_DNA"/>
</dbReference>
<evidence type="ECO:0000313" key="2">
    <source>
        <dbReference type="Proteomes" id="UP000809789"/>
    </source>
</evidence>
<organism evidence="1 2">
    <name type="scientific">Elsinoe batatas</name>
    <dbReference type="NCBI Taxonomy" id="2601811"/>
    <lineage>
        <taxon>Eukaryota</taxon>
        <taxon>Fungi</taxon>
        <taxon>Dikarya</taxon>
        <taxon>Ascomycota</taxon>
        <taxon>Pezizomycotina</taxon>
        <taxon>Dothideomycetes</taxon>
        <taxon>Dothideomycetidae</taxon>
        <taxon>Myriangiales</taxon>
        <taxon>Elsinoaceae</taxon>
        <taxon>Elsinoe</taxon>
    </lineage>
</organism>
<dbReference type="Proteomes" id="UP000809789">
    <property type="component" value="Unassembled WGS sequence"/>
</dbReference>
<name>A0A8K0L4J2_9PEZI</name>
<dbReference type="PANTHER" id="PTHR28037">
    <property type="entry name" value="ALCOHOL O-ACETYLTRANSFERASE 1-RELATED"/>
    <property type="match status" value="1"/>
</dbReference>
<proteinExistence type="predicted"/>
<dbReference type="GO" id="GO:0008080">
    <property type="term" value="F:N-acetyltransferase activity"/>
    <property type="evidence" value="ECO:0007669"/>
    <property type="project" value="TreeGrafter"/>
</dbReference>
<keyword evidence="2" id="KW-1185">Reference proteome</keyword>
<dbReference type="AlphaFoldDB" id="A0A8K0L4J2"/>
<dbReference type="Pfam" id="PF07247">
    <property type="entry name" value="AATase"/>
    <property type="match status" value="1"/>
</dbReference>
<dbReference type="InterPro" id="IPR052058">
    <property type="entry name" value="Alcohol_O-acetyltransferase"/>
</dbReference>
<evidence type="ECO:0008006" key="3">
    <source>
        <dbReference type="Google" id="ProtNLM"/>
    </source>
</evidence>
<sequence length="507" mass="53623">MNEKDFLRFASPNEQRTITRKDLGLSDAVTIGAVYTFPSSFDSTSPRSYFGPLASCLKANPYLSVLLGDESSDKSWYRTVNTVDPNKHVTILAVKPAEEDASSAIQQLLQDNLDLPFEDDCPPWRLVVLPLGTSTAFLSFAFSHALGDGNTGFSFHHNFISALQSDAKTSGPQIIDIPKAPLPEPCDTLSRLTISWTCLLSAILSPALPTFLSSLLGLHNSSLPDTQTWTGAPVPTARTNRSRVALFTIPASDLSQALTVARSHSTKLTALTTHLIVRALTLSLSSSANTNNFIASIPLNMRPASGMPPFEGGNWVSLVDEKHPSFALPGSQATTGGNKTLPATDIGSGTGTSPSTDADILSPAQWTTAASTTRLLAERAGTLHDQPVGLLRYVSSARKWALDRLGKKRGVSFEVSNIGVFVPPASTTTAAATGERQGDTKGVGIERVVFAQPGAFAGPPLQFNLASVKGGDMVGTVTWSAGALGLEGGGGGGGVREQGMWRYRGRL</sequence>
<dbReference type="PANTHER" id="PTHR28037:SF1">
    <property type="entry name" value="ALCOHOL O-ACETYLTRANSFERASE 1-RELATED"/>
    <property type="match status" value="1"/>
</dbReference>
<evidence type="ECO:0000313" key="1">
    <source>
        <dbReference type="EMBL" id="KAG8628038.1"/>
    </source>
</evidence>
<reference evidence="1" key="1">
    <citation type="submission" date="2021-07" db="EMBL/GenBank/DDBJ databases">
        <title>Elsinoe batatas strain:CRI-CJ2 Genome sequencing and assembly.</title>
        <authorList>
            <person name="Huang L."/>
        </authorList>
    </citation>
    <scope>NUCLEOTIDE SEQUENCE</scope>
    <source>
        <strain evidence="1">CRI-CJ2</strain>
    </source>
</reference>
<protein>
    <recommendedName>
        <fullName evidence="3">Alcohol acetyltransferase</fullName>
    </recommendedName>
</protein>
<dbReference type="OrthoDB" id="2150604at2759"/>
<comment type="caution">
    <text evidence="1">The sequence shown here is derived from an EMBL/GenBank/DDBJ whole genome shotgun (WGS) entry which is preliminary data.</text>
</comment>